<dbReference type="Pfam" id="PF21205">
    <property type="entry name" value="Rep3_C"/>
    <property type="match status" value="1"/>
</dbReference>
<dbReference type="GO" id="GO:0003887">
    <property type="term" value="F:DNA-directed DNA polymerase activity"/>
    <property type="evidence" value="ECO:0007669"/>
    <property type="project" value="InterPro"/>
</dbReference>
<dbReference type="InterPro" id="IPR036388">
    <property type="entry name" value="WH-like_DNA-bd_sf"/>
</dbReference>
<feature type="domain" description="Initiator Rep protein WH1" evidence="2">
    <location>
        <begin position="17"/>
        <end position="160"/>
    </location>
</feature>
<dbReference type="GO" id="GO:0006270">
    <property type="term" value="P:DNA replication initiation"/>
    <property type="evidence" value="ECO:0007669"/>
    <property type="project" value="InterPro"/>
</dbReference>
<dbReference type="Proteomes" id="UP000192491">
    <property type="component" value="Unassembled WGS sequence"/>
</dbReference>
<dbReference type="AlphaFoldDB" id="A0A1Y1Q747"/>
<name>A0A1Y1Q747_9GAMM</name>
<reference evidence="3 4" key="1">
    <citation type="submission" date="2017-01" db="EMBL/GenBank/DDBJ databases">
        <title>Novel large sulfur bacteria in the metagenomes of groundwater-fed chemosynthetic microbial mats in the Lake Huron basin.</title>
        <authorList>
            <person name="Sharrar A.M."/>
            <person name="Flood B.E."/>
            <person name="Bailey J.V."/>
            <person name="Jones D.S."/>
            <person name="Biddanda B."/>
            <person name="Ruberg S.A."/>
            <person name="Marcus D.N."/>
            <person name="Dick G.J."/>
        </authorList>
    </citation>
    <scope>NUCLEOTIDE SEQUENCE [LARGE SCALE GENOMIC DNA]</scope>
    <source>
        <strain evidence="3">A8</strain>
    </source>
</reference>
<dbReference type="SUPFAM" id="SSF46785">
    <property type="entry name" value="Winged helix' DNA-binding domain"/>
    <property type="match status" value="2"/>
</dbReference>
<dbReference type="Gene3D" id="1.10.10.10">
    <property type="entry name" value="Winged helix-like DNA-binding domain superfamily/Winged helix DNA-binding domain"/>
    <property type="match status" value="2"/>
</dbReference>
<dbReference type="InterPro" id="IPR000525">
    <property type="entry name" value="Initiator_Rep_WH1"/>
</dbReference>
<protein>
    <recommendedName>
        <fullName evidence="2">Initiator Rep protein WH1 domain-containing protein</fullName>
    </recommendedName>
</protein>
<evidence type="ECO:0000259" key="2">
    <source>
        <dbReference type="Pfam" id="PF01051"/>
    </source>
</evidence>
<dbReference type="Pfam" id="PF01051">
    <property type="entry name" value="Rep3_N"/>
    <property type="match status" value="1"/>
</dbReference>
<evidence type="ECO:0000313" key="3">
    <source>
        <dbReference type="EMBL" id="OQW98141.1"/>
    </source>
</evidence>
<accession>A0A1Y1Q747</accession>
<evidence type="ECO:0000313" key="4">
    <source>
        <dbReference type="Proteomes" id="UP000192491"/>
    </source>
</evidence>
<sequence>MTKVPAKKKKKSLSSAIVTQSNELVSARYALPLSEMRLLFTVISKIQPDDTKLTVYRIPVAEFADFLGVAKGSAYTEMKKITKSLVTRYVEIKSPGRLTQTTWVAQADYIDGTGTVDVKLSEAMIPHLLQLKNGNFTQCKLVMLLSFKSQYTLRLYMLLKQKRDHNPRAKEYEFEIGELRKQLGLSVAEDKTTKTEAVELYSEYKNFKAWVLNPAKKEMAAKSDITFEYEEIKQGRSVAAIRFKVSITSLDVIQKVDNQLSLDLTAESSMNLDLLETLISFVPDQHRVKKGVRATIEAAEKQHGFDYVKRNILYSNAHAAKNYAGYLNGALAIDYGHDWEIEQQQASKAAETAQKPTVTLLELNTLADEIRALQRNSKLSNSPELWQQAEVFKAEYARKREIYDAENVSEDIEEEIEPEQTTQPIPQMLPMQREQPAEASSKEDQIRAALSDFLGMQNLANMAGKPLAEMATPEQMEKYRKYKLI</sequence>
<dbReference type="EMBL" id="MTEJ01000774">
    <property type="protein sequence ID" value="OQW98141.1"/>
    <property type="molecule type" value="Genomic_DNA"/>
</dbReference>
<evidence type="ECO:0000256" key="1">
    <source>
        <dbReference type="ARBA" id="ARBA00038283"/>
    </source>
</evidence>
<organism evidence="3 4">
    <name type="scientific">Thiothrix lacustris</name>
    <dbReference type="NCBI Taxonomy" id="525917"/>
    <lineage>
        <taxon>Bacteria</taxon>
        <taxon>Pseudomonadati</taxon>
        <taxon>Pseudomonadota</taxon>
        <taxon>Gammaproteobacteria</taxon>
        <taxon>Thiotrichales</taxon>
        <taxon>Thiotrichaceae</taxon>
        <taxon>Thiothrix</taxon>
    </lineage>
</organism>
<comment type="caution">
    <text evidence="3">The sequence shown here is derived from an EMBL/GenBank/DDBJ whole genome shotgun (WGS) entry which is preliminary data.</text>
</comment>
<dbReference type="InterPro" id="IPR036390">
    <property type="entry name" value="WH_DNA-bd_sf"/>
</dbReference>
<gene>
    <name evidence="3" type="ORF">BWK73_53230</name>
</gene>
<proteinExistence type="inferred from homology"/>
<comment type="similarity">
    <text evidence="1">Belongs to the initiator RepB protein family.</text>
</comment>